<dbReference type="Gene3D" id="2.40.50.140">
    <property type="entry name" value="Nucleic acid-binding proteins"/>
    <property type="match status" value="1"/>
</dbReference>
<dbReference type="InterPro" id="IPR019844">
    <property type="entry name" value="CSD_CS"/>
</dbReference>
<keyword evidence="5" id="KW-0238">DNA-binding</keyword>
<dbReference type="InterPro" id="IPR052069">
    <property type="entry name" value="Ca-reg_mRNA-binding_domain"/>
</dbReference>
<feature type="transmembrane region" description="Helical" evidence="3">
    <location>
        <begin position="78"/>
        <end position="96"/>
    </location>
</feature>
<sequence length="205" mass="23815">MNKPKQGIIDHWDPAKGYGFIQAIQNSNRVFCHITDCDFQRHPEKGEAVEFREAVDKNGRYRAVRVRRVGQSRSLFEFWRVTLVLCYAIALGVLIALQRITAWVPVFVLCVSVVNYLVYWQDKRAAQLNLWRTREKTLHLLALFGGWPGALFAQRQLRHKSRKTRFQIIFWVSVLLHCVLIAALATNSGQQWLKQAWHIVGPLFS</sequence>
<dbReference type="RefSeq" id="WP_189398995.1">
    <property type="nucleotide sequence ID" value="NZ_BMXA01000002.1"/>
</dbReference>
<dbReference type="GO" id="GO:0005829">
    <property type="term" value="C:cytosol"/>
    <property type="evidence" value="ECO:0007669"/>
    <property type="project" value="UniProtKB-ARBA"/>
</dbReference>
<keyword evidence="3" id="KW-0812">Transmembrane</keyword>
<evidence type="ECO:0000256" key="2">
    <source>
        <dbReference type="RuleBase" id="RU000408"/>
    </source>
</evidence>
<name>A0A918RN93_9GAMM</name>
<evidence type="ECO:0000313" key="5">
    <source>
        <dbReference type="EMBL" id="GHA03365.1"/>
    </source>
</evidence>
<dbReference type="SMART" id="SM00357">
    <property type="entry name" value="CSP"/>
    <property type="match status" value="1"/>
</dbReference>
<dbReference type="InterPro" id="IPR011129">
    <property type="entry name" value="CSD"/>
</dbReference>
<reference evidence="5" key="1">
    <citation type="journal article" date="2014" name="Int. J. Syst. Evol. Microbiol.">
        <title>Complete genome sequence of Corynebacterium casei LMG S-19264T (=DSM 44701T), isolated from a smear-ripened cheese.</title>
        <authorList>
            <consortium name="US DOE Joint Genome Institute (JGI-PGF)"/>
            <person name="Walter F."/>
            <person name="Albersmeier A."/>
            <person name="Kalinowski J."/>
            <person name="Ruckert C."/>
        </authorList>
    </citation>
    <scope>NUCLEOTIDE SEQUENCE</scope>
    <source>
        <strain evidence="5">KCTC 12711</strain>
    </source>
</reference>
<dbReference type="PANTHER" id="PTHR12962">
    <property type="entry name" value="CALCIUM-REGULATED HEAT STABLE PROTEIN CRHSP-24-RELATED"/>
    <property type="match status" value="1"/>
</dbReference>
<gene>
    <name evidence="5" type="ORF">GCM10008090_10500</name>
</gene>
<feature type="transmembrane region" description="Helical" evidence="3">
    <location>
        <begin position="102"/>
        <end position="118"/>
    </location>
</feature>
<dbReference type="InterPro" id="IPR002059">
    <property type="entry name" value="CSP_DNA-bd"/>
</dbReference>
<comment type="caution">
    <text evidence="5">The sequence shown here is derived from an EMBL/GenBank/DDBJ whole genome shotgun (WGS) entry which is preliminary data.</text>
</comment>
<accession>A0A918RN93</accession>
<feature type="domain" description="CSD" evidence="4">
    <location>
        <begin position="4"/>
        <end position="68"/>
    </location>
</feature>
<proteinExistence type="predicted"/>
<keyword evidence="6" id="KW-1185">Reference proteome</keyword>
<comment type="subcellular location">
    <subcellularLocation>
        <location evidence="2">Cytoplasm</location>
    </subcellularLocation>
</comment>
<dbReference type="AlphaFoldDB" id="A0A918RN93"/>
<evidence type="ECO:0000313" key="6">
    <source>
        <dbReference type="Proteomes" id="UP000614811"/>
    </source>
</evidence>
<dbReference type="PROSITE" id="PS51857">
    <property type="entry name" value="CSD_2"/>
    <property type="match status" value="1"/>
</dbReference>
<dbReference type="Proteomes" id="UP000614811">
    <property type="component" value="Unassembled WGS sequence"/>
</dbReference>
<dbReference type="Pfam" id="PF06961">
    <property type="entry name" value="DUF1294"/>
    <property type="match status" value="1"/>
</dbReference>
<dbReference type="GO" id="GO:0043488">
    <property type="term" value="P:regulation of mRNA stability"/>
    <property type="evidence" value="ECO:0007669"/>
    <property type="project" value="TreeGrafter"/>
</dbReference>
<evidence type="ECO:0000256" key="1">
    <source>
        <dbReference type="ARBA" id="ARBA00022553"/>
    </source>
</evidence>
<dbReference type="SUPFAM" id="SSF50249">
    <property type="entry name" value="Nucleic acid-binding proteins"/>
    <property type="match status" value="1"/>
</dbReference>
<reference evidence="5" key="2">
    <citation type="submission" date="2020-09" db="EMBL/GenBank/DDBJ databases">
        <authorList>
            <person name="Sun Q."/>
            <person name="Kim S."/>
        </authorList>
    </citation>
    <scope>NUCLEOTIDE SEQUENCE</scope>
    <source>
        <strain evidence="5">KCTC 12711</strain>
    </source>
</reference>
<dbReference type="Pfam" id="PF00313">
    <property type="entry name" value="CSD"/>
    <property type="match status" value="1"/>
</dbReference>
<organism evidence="5 6">
    <name type="scientific">Arenicella chitinivorans</name>
    <dbReference type="NCBI Taxonomy" id="1329800"/>
    <lineage>
        <taxon>Bacteria</taxon>
        <taxon>Pseudomonadati</taxon>
        <taxon>Pseudomonadota</taxon>
        <taxon>Gammaproteobacteria</taxon>
        <taxon>Arenicellales</taxon>
        <taxon>Arenicellaceae</taxon>
        <taxon>Arenicella</taxon>
    </lineage>
</organism>
<keyword evidence="3" id="KW-1133">Transmembrane helix</keyword>
<evidence type="ECO:0000259" key="4">
    <source>
        <dbReference type="PROSITE" id="PS51857"/>
    </source>
</evidence>
<dbReference type="EMBL" id="BMXA01000002">
    <property type="protein sequence ID" value="GHA03365.1"/>
    <property type="molecule type" value="Genomic_DNA"/>
</dbReference>
<dbReference type="PANTHER" id="PTHR12962:SF1">
    <property type="entry name" value="COLD SHOCK DOMAIN-CONTAINING PROTEIN CG9705"/>
    <property type="match status" value="1"/>
</dbReference>
<dbReference type="InterPro" id="IPR010718">
    <property type="entry name" value="DUF1294"/>
</dbReference>
<dbReference type="PROSITE" id="PS00352">
    <property type="entry name" value="CSD_1"/>
    <property type="match status" value="1"/>
</dbReference>
<protein>
    <submittedName>
        <fullName evidence="5">DNA-binding protein</fullName>
    </submittedName>
</protein>
<feature type="transmembrane region" description="Helical" evidence="3">
    <location>
        <begin position="166"/>
        <end position="185"/>
    </location>
</feature>
<evidence type="ECO:0000256" key="3">
    <source>
        <dbReference type="SAM" id="Phobius"/>
    </source>
</evidence>
<dbReference type="InterPro" id="IPR012340">
    <property type="entry name" value="NA-bd_OB-fold"/>
</dbReference>
<dbReference type="GO" id="GO:0003677">
    <property type="term" value="F:DNA binding"/>
    <property type="evidence" value="ECO:0007669"/>
    <property type="project" value="UniProtKB-KW"/>
</dbReference>
<keyword evidence="1" id="KW-0597">Phosphoprotein</keyword>
<dbReference type="GO" id="GO:0003730">
    <property type="term" value="F:mRNA 3'-UTR binding"/>
    <property type="evidence" value="ECO:0007669"/>
    <property type="project" value="TreeGrafter"/>
</dbReference>
<keyword evidence="3" id="KW-0472">Membrane</keyword>